<dbReference type="HAMAP" id="MF_02006">
    <property type="entry name" value="Tyr_tRNA_synth_type1"/>
    <property type="match status" value="1"/>
</dbReference>
<dbReference type="FunFam" id="3.40.50.620:FF:000008">
    <property type="entry name" value="Tyrosine--tRNA ligase"/>
    <property type="match status" value="1"/>
</dbReference>
<evidence type="ECO:0000256" key="8">
    <source>
        <dbReference type="ARBA" id="ARBA00023146"/>
    </source>
</evidence>
<dbReference type="Pfam" id="PF00579">
    <property type="entry name" value="tRNA-synt_1b"/>
    <property type="match status" value="1"/>
</dbReference>
<dbReference type="PANTHER" id="PTHR11766:SF0">
    <property type="entry name" value="TYROSINE--TRNA LIGASE, MITOCHONDRIAL"/>
    <property type="match status" value="1"/>
</dbReference>
<name>A0A1D8AYA8_9BACT</name>
<dbReference type="InterPro" id="IPR036986">
    <property type="entry name" value="S4_RNA-bd_sf"/>
</dbReference>
<keyword evidence="15" id="KW-1185">Reference proteome</keyword>
<dbReference type="SUPFAM" id="SSF55174">
    <property type="entry name" value="Alpha-L RNA-binding motif"/>
    <property type="match status" value="1"/>
</dbReference>
<keyword evidence="3 11" id="KW-0436">Ligase</keyword>
<evidence type="ECO:0000259" key="13">
    <source>
        <dbReference type="Pfam" id="PF22421"/>
    </source>
</evidence>
<dbReference type="Proteomes" id="UP000095228">
    <property type="component" value="Chromosome"/>
</dbReference>
<feature type="binding site" evidence="11">
    <location>
        <position position="192"/>
    </location>
    <ligand>
        <name>L-tyrosine</name>
        <dbReference type="ChEBI" id="CHEBI:58315"/>
    </ligand>
</feature>
<dbReference type="GO" id="GO:0004831">
    <property type="term" value="F:tyrosine-tRNA ligase activity"/>
    <property type="evidence" value="ECO:0007669"/>
    <property type="project" value="UniProtKB-UniRule"/>
</dbReference>
<dbReference type="InterPro" id="IPR002305">
    <property type="entry name" value="aa-tRNA-synth_Ic"/>
</dbReference>
<dbReference type="GO" id="GO:0005829">
    <property type="term" value="C:cytosol"/>
    <property type="evidence" value="ECO:0007669"/>
    <property type="project" value="TreeGrafter"/>
</dbReference>
<dbReference type="GO" id="GO:0005524">
    <property type="term" value="F:ATP binding"/>
    <property type="evidence" value="ECO:0007669"/>
    <property type="project" value="UniProtKB-UniRule"/>
</dbReference>
<accession>A0A1D8AYA8</accession>
<evidence type="ECO:0000256" key="5">
    <source>
        <dbReference type="ARBA" id="ARBA00022840"/>
    </source>
</evidence>
<dbReference type="InterPro" id="IPR014729">
    <property type="entry name" value="Rossmann-like_a/b/a_fold"/>
</dbReference>
<gene>
    <name evidence="11 14" type="primary">tyrS</name>
    <name evidence="14" type="ORF">Verru16b_02973</name>
</gene>
<evidence type="ECO:0000256" key="6">
    <source>
        <dbReference type="ARBA" id="ARBA00022884"/>
    </source>
</evidence>
<feature type="binding site" evidence="11">
    <location>
        <position position="50"/>
    </location>
    <ligand>
        <name>L-tyrosine</name>
        <dbReference type="ChEBI" id="CHEBI:58315"/>
    </ligand>
</feature>
<dbReference type="Gene3D" id="3.10.290.10">
    <property type="entry name" value="RNA-binding S4 domain"/>
    <property type="match status" value="1"/>
</dbReference>
<feature type="binding site" evidence="11">
    <location>
        <position position="251"/>
    </location>
    <ligand>
        <name>ATP</name>
        <dbReference type="ChEBI" id="CHEBI:30616"/>
    </ligand>
</feature>
<evidence type="ECO:0000256" key="3">
    <source>
        <dbReference type="ARBA" id="ARBA00022598"/>
    </source>
</evidence>
<protein>
    <recommendedName>
        <fullName evidence="11">Tyrosine--tRNA ligase</fullName>
        <ecNumber evidence="11">6.1.1.1</ecNumber>
    </recommendedName>
    <alternativeName>
        <fullName evidence="11">Tyrosyl-tRNA synthetase</fullName>
        <shortName evidence="11">TyrRS</shortName>
    </alternativeName>
</protein>
<dbReference type="Gene3D" id="1.10.240.10">
    <property type="entry name" value="Tyrosyl-Transfer RNA Synthetase"/>
    <property type="match status" value="1"/>
</dbReference>
<keyword evidence="4 11" id="KW-0547">Nucleotide-binding</keyword>
<keyword evidence="6 12" id="KW-0694">RNA-binding</keyword>
<proteinExistence type="inferred from homology"/>
<keyword evidence="8 11" id="KW-0030">Aminoacyl-tRNA synthetase</keyword>
<feature type="binding site" evidence="11">
    <location>
        <position position="188"/>
    </location>
    <ligand>
        <name>L-tyrosine</name>
        <dbReference type="ChEBI" id="CHEBI:58315"/>
    </ligand>
</feature>
<dbReference type="Gene3D" id="3.40.50.620">
    <property type="entry name" value="HUPs"/>
    <property type="match status" value="1"/>
</dbReference>
<reference evidence="14 15" key="1">
    <citation type="submission" date="2016-06" db="EMBL/GenBank/DDBJ databases">
        <title>Three novel species with peptidoglycan cell walls form the new genus Lacunisphaera gen. nov. in the family Opitutaceae of the verrucomicrobial subdivision 4.</title>
        <authorList>
            <person name="Rast P."/>
            <person name="Gloeckner I."/>
            <person name="Jogler M."/>
            <person name="Boedeker C."/>
            <person name="Jeske O."/>
            <person name="Wiegand S."/>
            <person name="Reinhardt R."/>
            <person name="Schumann P."/>
            <person name="Rohde M."/>
            <person name="Spring S."/>
            <person name="Gloeckner F.O."/>
            <person name="Jogler C."/>
        </authorList>
    </citation>
    <scope>NUCLEOTIDE SEQUENCE [LARGE SCALE GENOMIC DNA]</scope>
    <source>
        <strain evidence="14 15">IG16b</strain>
    </source>
</reference>
<evidence type="ECO:0000256" key="10">
    <source>
        <dbReference type="ARBA" id="ARBA00060965"/>
    </source>
</evidence>
<dbReference type="PRINTS" id="PR01040">
    <property type="entry name" value="TRNASYNTHTYR"/>
</dbReference>
<comment type="subunit">
    <text evidence="11">Homodimer.</text>
</comment>
<dbReference type="SUPFAM" id="SSF52374">
    <property type="entry name" value="Nucleotidylyl transferase"/>
    <property type="match status" value="1"/>
</dbReference>
<dbReference type="CDD" id="cd00805">
    <property type="entry name" value="TyrRS_core"/>
    <property type="match status" value="1"/>
</dbReference>
<comment type="similarity">
    <text evidence="10 11">Belongs to the class-I aminoacyl-tRNA synthetase family. TyrS type 1 subfamily.</text>
</comment>
<comment type="catalytic activity">
    <reaction evidence="9 11">
        <text>tRNA(Tyr) + L-tyrosine + ATP = L-tyrosyl-tRNA(Tyr) + AMP + diphosphate + H(+)</text>
        <dbReference type="Rhea" id="RHEA:10220"/>
        <dbReference type="Rhea" id="RHEA-COMP:9706"/>
        <dbReference type="Rhea" id="RHEA-COMP:9707"/>
        <dbReference type="ChEBI" id="CHEBI:15378"/>
        <dbReference type="ChEBI" id="CHEBI:30616"/>
        <dbReference type="ChEBI" id="CHEBI:33019"/>
        <dbReference type="ChEBI" id="CHEBI:58315"/>
        <dbReference type="ChEBI" id="CHEBI:78442"/>
        <dbReference type="ChEBI" id="CHEBI:78536"/>
        <dbReference type="ChEBI" id="CHEBI:456215"/>
        <dbReference type="EC" id="6.1.1.1"/>
    </reaction>
</comment>
<evidence type="ECO:0000256" key="11">
    <source>
        <dbReference type="HAMAP-Rule" id="MF_02006"/>
    </source>
</evidence>
<dbReference type="InterPro" id="IPR001412">
    <property type="entry name" value="aa-tRNA-synth_I_CS"/>
</dbReference>
<comment type="function">
    <text evidence="11">Catalyzes the attachment of tyrosine to tRNA(Tyr) in a two-step reaction: tyrosine is first activated by ATP to form Tyr-AMP and then transferred to the acceptor end of tRNA(Tyr).</text>
</comment>
<dbReference type="GO" id="GO:0042803">
    <property type="term" value="F:protein homodimerization activity"/>
    <property type="evidence" value="ECO:0007669"/>
    <property type="project" value="UniProtKB-ARBA"/>
</dbReference>
<organism evidence="14 15">
    <name type="scientific">Lacunisphaera limnophila</name>
    <dbReference type="NCBI Taxonomy" id="1838286"/>
    <lineage>
        <taxon>Bacteria</taxon>
        <taxon>Pseudomonadati</taxon>
        <taxon>Verrucomicrobiota</taxon>
        <taxon>Opitutia</taxon>
        <taxon>Opitutales</taxon>
        <taxon>Opitutaceae</taxon>
        <taxon>Lacunisphaera</taxon>
    </lineage>
</organism>
<dbReference type="GO" id="GO:0006437">
    <property type="term" value="P:tyrosyl-tRNA aminoacylation"/>
    <property type="evidence" value="ECO:0007669"/>
    <property type="project" value="UniProtKB-UniRule"/>
</dbReference>
<dbReference type="InterPro" id="IPR024088">
    <property type="entry name" value="Tyr-tRNA-ligase_bac-type"/>
</dbReference>
<dbReference type="AlphaFoldDB" id="A0A1D8AYA8"/>
<keyword evidence="2 11" id="KW-0963">Cytoplasm</keyword>
<dbReference type="STRING" id="1838286.Verru16b_02973"/>
<comment type="subcellular location">
    <subcellularLocation>
        <location evidence="1 11">Cytoplasm</location>
    </subcellularLocation>
</comment>
<dbReference type="Pfam" id="PF22421">
    <property type="entry name" value="SYY_C-terminal"/>
    <property type="match status" value="1"/>
</dbReference>
<evidence type="ECO:0000256" key="1">
    <source>
        <dbReference type="ARBA" id="ARBA00004496"/>
    </source>
</evidence>
<dbReference type="KEGG" id="obg:Verru16b_02973"/>
<dbReference type="InterPro" id="IPR054608">
    <property type="entry name" value="SYY-like_C"/>
</dbReference>
<evidence type="ECO:0000313" key="15">
    <source>
        <dbReference type="Proteomes" id="UP000095228"/>
    </source>
</evidence>
<feature type="short sequence motif" description="'HIGH' region" evidence="11">
    <location>
        <begin position="55"/>
        <end position="64"/>
    </location>
</feature>
<dbReference type="EMBL" id="CP016094">
    <property type="protein sequence ID" value="AOS45882.1"/>
    <property type="molecule type" value="Genomic_DNA"/>
</dbReference>
<dbReference type="InterPro" id="IPR024107">
    <property type="entry name" value="Tyr-tRNA-ligase_bac_1"/>
</dbReference>
<dbReference type="FunFam" id="1.10.240.10:FF:000001">
    <property type="entry name" value="Tyrosine--tRNA ligase"/>
    <property type="match status" value="1"/>
</dbReference>
<dbReference type="EC" id="6.1.1.1" evidence="11"/>
<evidence type="ECO:0000313" key="14">
    <source>
        <dbReference type="EMBL" id="AOS45882.1"/>
    </source>
</evidence>
<feature type="domain" description="Tyrosine--tRNA ligase SYY-like C-terminal" evidence="13">
    <location>
        <begin position="363"/>
        <end position="438"/>
    </location>
</feature>
<dbReference type="PANTHER" id="PTHR11766">
    <property type="entry name" value="TYROSYL-TRNA SYNTHETASE"/>
    <property type="match status" value="1"/>
</dbReference>
<dbReference type="InterPro" id="IPR002307">
    <property type="entry name" value="Tyr-tRNA-ligase"/>
</dbReference>
<evidence type="ECO:0000256" key="12">
    <source>
        <dbReference type="PROSITE-ProRule" id="PRU00182"/>
    </source>
</evidence>
<keyword evidence="7 11" id="KW-0648">Protein biosynthesis</keyword>
<dbReference type="PROSITE" id="PS50889">
    <property type="entry name" value="S4"/>
    <property type="match status" value="1"/>
</dbReference>
<dbReference type="PROSITE" id="PS00178">
    <property type="entry name" value="AA_TRNA_LIGASE_I"/>
    <property type="match status" value="1"/>
</dbReference>
<dbReference type="NCBIfam" id="TIGR00234">
    <property type="entry name" value="tyrS"/>
    <property type="match status" value="1"/>
</dbReference>
<dbReference type="GO" id="GO:0003723">
    <property type="term" value="F:RNA binding"/>
    <property type="evidence" value="ECO:0007669"/>
    <property type="project" value="UniProtKB-KW"/>
</dbReference>
<dbReference type="PATRIC" id="fig|1838286.3.peg.2984"/>
<keyword evidence="5 11" id="KW-0067">ATP-binding</keyword>
<evidence type="ECO:0000256" key="7">
    <source>
        <dbReference type="ARBA" id="ARBA00022917"/>
    </source>
</evidence>
<evidence type="ECO:0000256" key="9">
    <source>
        <dbReference type="ARBA" id="ARBA00048248"/>
    </source>
</evidence>
<sequence>MPLVTCFPAANNGGLMSDILSELDWRGLYADSTDRDALAKRLAEGPTTLYAGFDPTADSLHVGNLVPLLALRRFQRAGHHPIALAGGATGMVGDPSGKSDERNLQTPDQVAHNIAAIRGQLTKFLDFDAAANPARLVNNGDWIGPISFLEFLRDTGKYITVNSMVAKDSVRSRMEDRGTGISFTEFSYMLLQGYDFFHLRKTYNCELQVGATDQWGNITVGTELTRKKLGATVWGLVFPLLTKSDGSKYGKTATGTVWLDPKKTSPYRFYQFFVNADDADVVKLLKTLTFLSREEITALETELTANPGARAAQKALAREMTTLVHGPEALAAALKASEILFGGSLEGVTEAIFNDVVGEVPTKDLEKVRLEGPGAAIADLIVQSGLEASKGAARKALEAGGIYLNNVRVPDHTRTVTVADLLFGKHLLLRKGKRSYAVLTVK</sequence>
<evidence type="ECO:0000256" key="2">
    <source>
        <dbReference type="ARBA" id="ARBA00022490"/>
    </source>
</evidence>
<feature type="short sequence motif" description="'KMSKS' region" evidence="11">
    <location>
        <begin position="248"/>
        <end position="252"/>
    </location>
</feature>
<evidence type="ECO:0000256" key="4">
    <source>
        <dbReference type="ARBA" id="ARBA00022741"/>
    </source>
</evidence>